<name>A0AAV8UUL6_9RHOD</name>
<dbReference type="InterPro" id="IPR021325">
    <property type="entry name" value="CCB2/CCB4"/>
</dbReference>
<dbReference type="Pfam" id="PF11152">
    <property type="entry name" value="CCB2_CCB4"/>
    <property type="match status" value="1"/>
</dbReference>
<reference evidence="1 2" key="1">
    <citation type="journal article" date="2023" name="Nat. Commun.">
        <title>Origin of minicircular mitochondrial genomes in red algae.</title>
        <authorList>
            <person name="Lee Y."/>
            <person name="Cho C.H."/>
            <person name="Lee Y.M."/>
            <person name="Park S.I."/>
            <person name="Yang J.H."/>
            <person name="West J.A."/>
            <person name="Bhattacharya D."/>
            <person name="Yoon H.S."/>
        </authorList>
    </citation>
    <scope>NUCLEOTIDE SEQUENCE [LARGE SCALE GENOMIC DNA]</scope>
    <source>
        <strain evidence="1 2">CCMP1338</strain>
        <tissue evidence="1">Whole cell</tissue>
    </source>
</reference>
<keyword evidence="2" id="KW-1185">Reference proteome</keyword>
<dbReference type="AlphaFoldDB" id="A0AAV8UUL6"/>
<evidence type="ECO:0000313" key="1">
    <source>
        <dbReference type="EMBL" id="KAJ8904952.1"/>
    </source>
</evidence>
<evidence type="ECO:0008006" key="3">
    <source>
        <dbReference type="Google" id="ProtNLM"/>
    </source>
</evidence>
<dbReference type="EMBL" id="JAMWBK010000005">
    <property type="protein sequence ID" value="KAJ8904952.1"/>
    <property type="molecule type" value="Genomic_DNA"/>
</dbReference>
<dbReference type="Proteomes" id="UP001157974">
    <property type="component" value="Unassembled WGS sequence"/>
</dbReference>
<evidence type="ECO:0000313" key="2">
    <source>
        <dbReference type="Proteomes" id="UP001157974"/>
    </source>
</evidence>
<proteinExistence type="predicted"/>
<sequence length="277" mass="29190">MYAFQNVALLSSVRRSLTVCSARDGRKNPGAVKQGFYKRPSKAIEKGGGFYVPGLRGWRLRASVGSLLIALLTANHISAGQNLPRDFIISELIAGLSATGVIASAAYTAWSEADEEAAIKAAATSVDKEQTGASVVVSSSPSSLEDPKLVDEVEWAKTVLLDLTNASSIAVAVGDALRFHFGDTHGDDVGEVVRRVSAENKEIFIDDSSTLPPDVGFPFLNSDRVSASVVPLVSGKGVLVVAGDASTSTAAFDQKDRAWIKQVAVRLSSVLTVVMPK</sequence>
<comment type="caution">
    <text evidence="1">The sequence shown here is derived from an EMBL/GenBank/DDBJ whole genome shotgun (WGS) entry which is preliminary data.</text>
</comment>
<gene>
    <name evidence="1" type="ORF">NDN08_001465</name>
</gene>
<organism evidence="1 2">
    <name type="scientific">Rhodosorus marinus</name>
    <dbReference type="NCBI Taxonomy" id="101924"/>
    <lineage>
        <taxon>Eukaryota</taxon>
        <taxon>Rhodophyta</taxon>
        <taxon>Stylonematophyceae</taxon>
        <taxon>Stylonematales</taxon>
        <taxon>Stylonemataceae</taxon>
        <taxon>Rhodosorus</taxon>
    </lineage>
</organism>
<accession>A0AAV8UUL6</accession>
<protein>
    <recommendedName>
        <fullName evidence="3">GAF domain-containing protein</fullName>
    </recommendedName>
</protein>